<dbReference type="AlphaFoldDB" id="A0A2S5D532"/>
<name>A0A2S5D532_LYSSH</name>
<evidence type="ECO:0000313" key="2">
    <source>
        <dbReference type="EMBL" id="POZ58087.1"/>
    </source>
</evidence>
<accession>A0A2S5D532</accession>
<comment type="caution">
    <text evidence="2">The sequence shown here is derived from an EMBL/GenBank/DDBJ whole genome shotgun (WGS) entry which is preliminary data.</text>
</comment>
<protein>
    <recommendedName>
        <fullName evidence="1">NERD domain-containing protein</fullName>
    </recommendedName>
</protein>
<dbReference type="InterPro" id="IPR011528">
    <property type="entry name" value="NERD"/>
</dbReference>
<dbReference type="PROSITE" id="PS50965">
    <property type="entry name" value="NERD"/>
    <property type="match status" value="1"/>
</dbReference>
<feature type="domain" description="NERD" evidence="1">
    <location>
        <begin position="73"/>
        <end position="190"/>
    </location>
</feature>
<dbReference type="EMBL" id="PGLV01000001">
    <property type="protein sequence ID" value="POZ58087.1"/>
    <property type="molecule type" value="Genomic_DNA"/>
</dbReference>
<proteinExistence type="predicted"/>
<keyword evidence="3" id="KW-1185">Reference proteome</keyword>
<evidence type="ECO:0000313" key="3">
    <source>
        <dbReference type="Proteomes" id="UP000237319"/>
    </source>
</evidence>
<reference evidence="2 3" key="1">
    <citation type="submission" date="2017-11" db="EMBL/GenBank/DDBJ databases">
        <title>Genome sequence of Lysinibacillus sphaericus, a lignin-degrading bacteria isolated from municipal solid waste soil.</title>
        <authorList>
            <person name="Persinoti G.F."/>
            <person name="Paixao D.A."/>
            <person name="Bugg T.D."/>
            <person name="Squina F.M."/>
        </authorList>
    </citation>
    <scope>NUCLEOTIDE SEQUENCE [LARGE SCALE GENOMIC DNA]</scope>
    <source>
        <strain evidence="2 3">A1</strain>
    </source>
</reference>
<organism evidence="2 3">
    <name type="scientific">Lysinibacillus sphaericus</name>
    <name type="common">Bacillus sphaericus</name>
    <dbReference type="NCBI Taxonomy" id="1421"/>
    <lineage>
        <taxon>Bacteria</taxon>
        <taxon>Bacillati</taxon>
        <taxon>Bacillota</taxon>
        <taxon>Bacilli</taxon>
        <taxon>Bacillales</taxon>
        <taxon>Bacillaceae</taxon>
        <taxon>Lysinibacillus</taxon>
    </lineage>
</organism>
<evidence type="ECO:0000259" key="1">
    <source>
        <dbReference type="PROSITE" id="PS50965"/>
    </source>
</evidence>
<dbReference type="Pfam" id="PF08378">
    <property type="entry name" value="NERD"/>
    <property type="match status" value="1"/>
</dbReference>
<gene>
    <name evidence="2" type="ORF">LYSIN_02871</name>
</gene>
<dbReference type="Proteomes" id="UP000237319">
    <property type="component" value="Unassembled WGS sequence"/>
</dbReference>
<sequence length="352" mass="40819">MCDYILLLSFNFKQAILSRFIAVIVNRKGVKLVIVKPFAPSSWTLGLQALVRRLPSSHPQYITFQQELKNKEAGDFAEQYILKELQKLPQLSDCYLFHDVILPTILPMQIDILIITASGIVILEIKNIRGTVHFKNDPRQLIRTTDKGEVQAFTHPEIQLEQYIQAMHHFLNEHNITVPIYGAIVFPFNNVAIHRESDGLPIVMGRELPIYLHKIIEKNMGIATNEITNIILSQLQDRNPFPLCRYYQLEVSALQRGVYCENCGHFGMEKLKRTWFCRRCQHQCTYAHIQALKDYYMLIGDTITNRECRAFLMLECKHVTKRLLQKTFQTCCNSGKLTKYDLSSLLETPLKF</sequence>